<sequence>MPIALSMCAKLMCELVHVQLLPIASALQHISRFMGRKSDSRIEIPRGGTDMLLSSLLALALALVITLTESGDPKSEDLEVLQEKMALALDTHQKTSPMRRCRSQGTEEFLGEVKRFKQEESGPSIEAEREQAVRGRSKEREKVGFEETNPEEISLMGFGGVAFLKSKNTQRKRVGVDEARPQMSQVLRISLLQAPKRR</sequence>
<dbReference type="VEuPathDB" id="FungiDB:CJJ09_000504"/>
<evidence type="ECO:0000313" key="2">
    <source>
        <dbReference type="EMBL" id="KND98432.1"/>
    </source>
</evidence>
<accession>A0A0L0NWA0</accession>
<dbReference type="VEuPathDB" id="FungiDB:B9J08_003601"/>
<reference evidence="3" key="1">
    <citation type="journal article" date="2015" name="BMC Genomics">
        <title>Draft genome of a commonly misdiagnosed multidrug resistant pathogen Candida auris.</title>
        <authorList>
            <person name="Chatterjee S."/>
            <person name="Alampalli S.V."/>
            <person name="Nageshan R.K."/>
            <person name="Chettiar S.T."/>
            <person name="Joshi S."/>
            <person name="Tatu U.S."/>
        </authorList>
    </citation>
    <scope>NUCLEOTIDE SEQUENCE [LARGE SCALE GENOMIC DNA]</scope>
    <source>
        <strain evidence="3">6684</strain>
    </source>
</reference>
<protein>
    <submittedName>
        <fullName evidence="2">Uncharacterized protein</fullName>
    </submittedName>
</protein>
<gene>
    <name evidence="2" type="ORF">QG37_04787</name>
</gene>
<organism evidence="2 3">
    <name type="scientific">Candidozyma auris</name>
    <name type="common">Yeast</name>
    <name type="synonym">Candida auris</name>
    <dbReference type="NCBI Taxonomy" id="498019"/>
    <lineage>
        <taxon>Eukaryota</taxon>
        <taxon>Fungi</taxon>
        <taxon>Dikarya</taxon>
        <taxon>Ascomycota</taxon>
        <taxon>Saccharomycotina</taxon>
        <taxon>Pichiomycetes</taxon>
        <taxon>Metschnikowiaceae</taxon>
        <taxon>Candidozyma</taxon>
    </lineage>
</organism>
<evidence type="ECO:0000313" key="3">
    <source>
        <dbReference type="Proteomes" id="UP000037122"/>
    </source>
</evidence>
<comment type="caution">
    <text evidence="2">The sequence shown here is derived from an EMBL/GenBank/DDBJ whole genome shotgun (WGS) entry which is preliminary data.</text>
</comment>
<proteinExistence type="predicted"/>
<dbReference type="EMBL" id="LGST01000032">
    <property type="protein sequence ID" value="KND98432.1"/>
    <property type="molecule type" value="Genomic_DNA"/>
</dbReference>
<feature type="region of interest" description="Disordered" evidence="1">
    <location>
        <begin position="118"/>
        <end position="142"/>
    </location>
</feature>
<dbReference type="VEuPathDB" id="FungiDB:CJJ07_005111"/>
<dbReference type="VEuPathDB" id="FungiDB:QG37_04787"/>
<dbReference type="VEuPathDB" id="FungiDB:CJI96_0002134"/>
<dbReference type="Proteomes" id="UP000037122">
    <property type="component" value="Unassembled WGS sequence"/>
</dbReference>
<evidence type="ECO:0000256" key="1">
    <source>
        <dbReference type="SAM" id="MobiDB-lite"/>
    </source>
</evidence>
<dbReference type="AlphaFoldDB" id="A0A0L0NWA0"/>
<dbReference type="VEuPathDB" id="FungiDB:CJI97_003674"/>
<name>A0A0L0NWA0_CANAR</name>